<dbReference type="Proteomes" id="UP000314294">
    <property type="component" value="Unassembled WGS sequence"/>
</dbReference>
<reference evidence="1 2" key="1">
    <citation type="submission" date="2019-03" db="EMBL/GenBank/DDBJ databases">
        <title>First draft genome of Liparis tanakae, snailfish: a comprehensive survey of snailfish specific genes.</title>
        <authorList>
            <person name="Kim W."/>
            <person name="Song I."/>
            <person name="Jeong J.-H."/>
            <person name="Kim D."/>
            <person name="Kim S."/>
            <person name="Ryu S."/>
            <person name="Song J.Y."/>
            <person name="Lee S.K."/>
        </authorList>
    </citation>
    <scope>NUCLEOTIDE SEQUENCE [LARGE SCALE GENOMIC DNA]</scope>
    <source>
        <tissue evidence="1">Muscle</tissue>
    </source>
</reference>
<protein>
    <submittedName>
        <fullName evidence="1">Uncharacterized protein</fullName>
    </submittedName>
</protein>
<comment type="caution">
    <text evidence="1">The sequence shown here is derived from an EMBL/GenBank/DDBJ whole genome shotgun (WGS) entry which is preliminary data.</text>
</comment>
<accession>A0A4Z2I9K4</accession>
<organism evidence="1 2">
    <name type="scientific">Liparis tanakae</name>
    <name type="common">Tanaka's snailfish</name>
    <dbReference type="NCBI Taxonomy" id="230148"/>
    <lineage>
        <taxon>Eukaryota</taxon>
        <taxon>Metazoa</taxon>
        <taxon>Chordata</taxon>
        <taxon>Craniata</taxon>
        <taxon>Vertebrata</taxon>
        <taxon>Euteleostomi</taxon>
        <taxon>Actinopterygii</taxon>
        <taxon>Neopterygii</taxon>
        <taxon>Teleostei</taxon>
        <taxon>Neoteleostei</taxon>
        <taxon>Acanthomorphata</taxon>
        <taxon>Eupercaria</taxon>
        <taxon>Perciformes</taxon>
        <taxon>Cottioidei</taxon>
        <taxon>Cottales</taxon>
        <taxon>Liparidae</taxon>
        <taxon>Liparis</taxon>
    </lineage>
</organism>
<gene>
    <name evidence="1" type="ORF">EYF80_015726</name>
</gene>
<sequence length="163" mass="17651">MSFNAEVEFVFIVLTACEFVQTSEGQELLLLLRDIRGPVTQSVEELGVVLHVVVHEGVDEEVAVVVALREQHTTSSLKTTGIFFSEQTAIRLSGSSWLADRNWSSRPWSMRMSSGGPEYDDASTVASALTSQAALSGPRYPEKAFCPQGHCTGLQMGAKADTA</sequence>
<dbReference type="EMBL" id="SRLO01000118">
    <property type="protein sequence ID" value="TNN74085.1"/>
    <property type="molecule type" value="Genomic_DNA"/>
</dbReference>
<evidence type="ECO:0000313" key="2">
    <source>
        <dbReference type="Proteomes" id="UP000314294"/>
    </source>
</evidence>
<evidence type="ECO:0000313" key="1">
    <source>
        <dbReference type="EMBL" id="TNN74085.1"/>
    </source>
</evidence>
<keyword evidence="2" id="KW-1185">Reference proteome</keyword>
<name>A0A4Z2I9K4_9TELE</name>
<dbReference type="AlphaFoldDB" id="A0A4Z2I9K4"/>
<proteinExistence type="predicted"/>